<organism evidence="4 5">
    <name type="scientific">Phyllobacterium sophorae</name>
    <dbReference type="NCBI Taxonomy" id="1520277"/>
    <lineage>
        <taxon>Bacteria</taxon>
        <taxon>Pseudomonadati</taxon>
        <taxon>Pseudomonadota</taxon>
        <taxon>Alphaproteobacteria</taxon>
        <taxon>Hyphomicrobiales</taxon>
        <taxon>Phyllobacteriaceae</taxon>
        <taxon>Phyllobacterium</taxon>
    </lineage>
</organism>
<sequence length="286" mass="30969">MTSSGSPDCQWLERRVTRVSEAGDERLAPYRNVRERDLVGRGGRFIAEGKVVLNVLLSNPAFAVESLLILENRLVGLTEQLQRCPADVPVFCVSRETMDAIAGFPMHRGILAVGRRSAPHSLQMLVETLPEKALVVVLCGISNHDNMGSIFRNAAAFEADCILMDETSCDPLYRKAIRVSVGAALKVPFARQGSIETIVDGLRHAGFELFALSPSGKTSIYDAEPSPRTALLLGTEGEGLPKALLQQLRTVNIPMSSSFDSLNVATASGIALSRFSRFSSLGRRGL</sequence>
<dbReference type="OrthoDB" id="3190829at2"/>
<dbReference type="CDD" id="cd18095">
    <property type="entry name" value="SpoU-like_rRNA-MTase"/>
    <property type="match status" value="1"/>
</dbReference>
<dbReference type="InterPro" id="IPR029028">
    <property type="entry name" value="Alpha/beta_knot_MTases"/>
</dbReference>
<protein>
    <submittedName>
        <fullName evidence="4">RNA methyltransferase</fullName>
    </submittedName>
</protein>
<dbReference type="Gene3D" id="3.40.1280.10">
    <property type="match status" value="1"/>
</dbReference>
<dbReference type="InterPro" id="IPR001537">
    <property type="entry name" value="SpoU_MeTrfase"/>
</dbReference>
<keyword evidence="1 4" id="KW-0489">Methyltransferase</keyword>
<comment type="caution">
    <text evidence="4">The sequence shown here is derived from an EMBL/GenBank/DDBJ whole genome shotgun (WGS) entry which is preliminary data.</text>
</comment>
<dbReference type="Pfam" id="PF00588">
    <property type="entry name" value="SpoU_methylase"/>
    <property type="match status" value="1"/>
</dbReference>
<evidence type="ECO:0000313" key="4">
    <source>
        <dbReference type="EMBL" id="PSH64534.1"/>
    </source>
</evidence>
<dbReference type="PANTHER" id="PTHR43191">
    <property type="entry name" value="RRNA METHYLTRANSFERASE 3"/>
    <property type="match status" value="1"/>
</dbReference>
<evidence type="ECO:0000256" key="2">
    <source>
        <dbReference type="ARBA" id="ARBA00022679"/>
    </source>
</evidence>
<dbReference type="GO" id="GO:0003723">
    <property type="term" value="F:RNA binding"/>
    <property type="evidence" value="ECO:0007669"/>
    <property type="project" value="InterPro"/>
</dbReference>
<keyword evidence="2 4" id="KW-0808">Transferase</keyword>
<proteinExistence type="predicted"/>
<dbReference type="SUPFAM" id="SSF55315">
    <property type="entry name" value="L30e-like"/>
    <property type="match status" value="1"/>
</dbReference>
<dbReference type="PANTHER" id="PTHR43191:SF12">
    <property type="entry name" value="RRNA METHYLASE"/>
    <property type="match status" value="1"/>
</dbReference>
<name>A0A2P7BDI6_9HYPH</name>
<dbReference type="InterPro" id="IPR029026">
    <property type="entry name" value="tRNA_m1G_MTases_N"/>
</dbReference>
<reference evidence="5" key="1">
    <citation type="submission" date="2017-11" db="EMBL/GenBank/DDBJ databases">
        <authorList>
            <person name="Kuznetsova I."/>
            <person name="Sazanova A."/>
            <person name="Chirak E."/>
            <person name="Safronova V."/>
            <person name="Willems A."/>
        </authorList>
    </citation>
    <scope>NUCLEOTIDE SEQUENCE [LARGE SCALE GENOMIC DNA]</scope>
    <source>
        <strain evidence="5">CCBAU 03422</strain>
    </source>
</reference>
<keyword evidence="5" id="KW-1185">Reference proteome</keyword>
<dbReference type="SUPFAM" id="SSF75217">
    <property type="entry name" value="alpha/beta knot"/>
    <property type="match status" value="1"/>
</dbReference>
<evidence type="ECO:0000313" key="5">
    <source>
        <dbReference type="Proteomes" id="UP000241764"/>
    </source>
</evidence>
<dbReference type="AlphaFoldDB" id="A0A2P7BDI6"/>
<dbReference type="GO" id="GO:0008173">
    <property type="term" value="F:RNA methyltransferase activity"/>
    <property type="evidence" value="ECO:0007669"/>
    <property type="project" value="InterPro"/>
</dbReference>
<dbReference type="InterPro" id="IPR029064">
    <property type="entry name" value="Ribosomal_eL30-like_sf"/>
</dbReference>
<accession>A0A2P7BDI6</accession>
<evidence type="ECO:0000259" key="3">
    <source>
        <dbReference type="Pfam" id="PF00588"/>
    </source>
</evidence>
<evidence type="ECO:0000256" key="1">
    <source>
        <dbReference type="ARBA" id="ARBA00022603"/>
    </source>
</evidence>
<gene>
    <name evidence="4" type="ORF">CU103_11555</name>
</gene>
<dbReference type="EMBL" id="PGGM01000004">
    <property type="protein sequence ID" value="PSH64534.1"/>
    <property type="molecule type" value="Genomic_DNA"/>
</dbReference>
<feature type="domain" description="tRNA/rRNA methyltransferase SpoU type" evidence="3">
    <location>
        <begin position="134"/>
        <end position="272"/>
    </location>
</feature>
<dbReference type="InterPro" id="IPR051259">
    <property type="entry name" value="rRNA_Methyltransferase"/>
</dbReference>
<dbReference type="Proteomes" id="UP000241764">
    <property type="component" value="Unassembled WGS sequence"/>
</dbReference>
<dbReference type="GO" id="GO:0032259">
    <property type="term" value="P:methylation"/>
    <property type="evidence" value="ECO:0007669"/>
    <property type="project" value="UniProtKB-KW"/>
</dbReference>
<dbReference type="RefSeq" id="WP_106664083.1">
    <property type="nucleotide sequence ID" value="NZ_PGGM01000004.1"/>
</dbReference>
<dbReference type="GO" id="GO:0006396">
    <property type="term" value="P:RNA processing"/>
    <property type="evidence" value="ECO:0007669"/>
    <property type="project" value="InterPro"/>
</dbReference>